<feature type="compositionally biased region" description="Basic residues" evidence="1">
    <location>
        <begin position="65"/>
        <end position="74"/>
    </location>
</feature>
<keyword evidence="3" id="KW-1185">Reference proteome</keyword>
<name>A0ABN7B128_9HEMI</name>
<dbReference type="EMBL" id="AP028916">
    <property type="protein sequence ID" value="BES97489.1"/>
    <property type="molecule type" value="Genomic_DNA"/>
</dbReference>
<evidence type="ECO:0000313" key="3">
    <source>
        <dbReference type="Proteomes" id="UP001307889"/>
    </source>
</evidence>
<evidence type="ECO:0008006" key="4">
    <source>
        <dbReference type="Google" id="ProtNLM"/>
    </source>
</evidence>
<protein>
    <recommendedName>
        <fullName evidence="4">F5/8 type C domain-containing protein</fullName>
    </recommendedName>
</protein>
<reference evidence="2 3" key="1">
    <citation type="submission" date="2023-09" db="EMBL/GenBank/DDBJ databases">
        <title>Nesidiocoris tenuis whole genome shotgun sequence.</title>
        <authorList>
            <person name="Shibata T."/>
            <person name="Shimoda M."/>
            <person name="Kobayashi T."/>
            <person name="Uehara T."/>
        </authorList>
    </citation>
    <scope>NUCLEOTIDE SEQUENCE [LARGE SCALE GENOMIC DNA]</scope>
    <source>
        <strain evidence="2 3">Japan</strain>
    </source>
</reference>
<proteinExistence type="predicted"/>
<evidence type="ECO:0000313" key="2">
    <source>
        <dbReference type="EMBL" id="BES97489.1"/>
    </source>
</evidence>
<evidence type="ECO:0000256" key="1">
    <source>
        <dbReference type="SAM" id="MobiDB-lite"/>
    </source>
</evidence>
<accession>A0ABN7B128</accession>
<sequence>MRSPHYGQLDRRFARDVIYGPVGKFFPRGGASARKLISLRDSCGKPWVTVDASAPNKRQPSSRQTTRKLKRKKMEGRIGRL</sequence>
<gene>
    <name evidence="2" type="ORF">NTJ_10303</name>
</gene>
<dbReference type="Proteomes" id="UP001307889">
    <property type="component" value="Chromosome 8"/>
</dbReference>
<feature type="region of interest" description="Disordered" evidence="1">
    <location>
        <begin position="50"/>
        <end position="81"/>
    </location>
</feature>
<organism evidence="2 3">
    <name type="scientific">Nesidiocoris tenuis</name>
    <dbReference type="NCBI Taxonomy" id="355587"/>
    <lineage>
        <taxon>Eukaryota</taxon>
        <taxon>Metazoa</taxon>
        <taxon>Ecdysozoa</taxon>
        <taxon>Arthropoda</taxon>
        <taxon>Hexapoda</taxon>
        <taxon>Insecta</taxon>
        <taxon>Pterygota</taxon>
        <taxon>Neoptera</taxon>
        <taxon>Paraneoptera</taxon>
        <taxon>Hemiptera</taxon>
        <taxon>Heteroptera</taxon>
        <taxon>Panheteroptera</taxon>
        <taxon>Cimicomorpha</taxon>
        <taxon>Miridae</taxon>
        <taxon>Dicyphina</taxon>
        <taxon>Nesidiocoris</taxon>
    </lineage>
</organism>